<gene>
    <name evidence="1" type="ORF">BpHYR1_013824</name>
</gene>
<accession>A0A3M7SX73</accession>
<sequence>MIDLIDCSEYHNTEKKQVFIKETSFENRLIILKPDNKSKGYTLFIYFYDRKQKNLANFLGRSSIQEWIFRKK</sequence>
<evidence type="ECO:0000313" key="2">
    <source>
        <dbReference type="Proteomes" id="UP000276133"/>
    </source>
</evidence>
<keyword evidence="2" id="KW-1185">Reference proteome</keyword>
<dbReference type="Proteomes" id="UP000276133">
    <property type="component" value="Unassembled WGS sequence"/>
</dbReference>
<reference evidence="1 2" key="1">
    <citation type="journal article" date="2018" name="Sci. Rep.">
        <title>Genomic signatures of local adaptation to the degree of environmental predictability in rotifers.</title>
        <authorList>
            <person name="Franch-Gras L."/>
            <person name="Hahn C."/>
            <person name="Garcia-Roger E.M."/>
            <person name="Carmona M.J."/>
            <person name="Serra M."/>
            <person name="Gomez A."/>
        </authorList>
    </citation>
    <scope>NUCLEOTIDE SEQUENCE [LARGE SCALE GENOMIC DNA]</scope>
    <source>
        <strain evidence="1">HYR1</strain>
    </source>
</reference>
<proteinExistence type="predicted"/>
<dbReference type="AlphaFoldDB" id="A0A3M7SX73"/>
<protein>
    <submittedName>
        <fullName evidence="1">Uncharacterized protein</fullName>
    </submittedName>
</protein>
<dbReference type="EMBL" id="REGN01000667">
    <property type="protein sequence ID" value="RNA40188.1"/>
    <property type="molecule type" value="Genomic_DNA"/>
</dbReference>
<comment type="caution">
    <text evidence="1">The sequence shown here is derived from an EMBL/GenBank/DDBJ whole genome shotgun (WGS) entry which is preliminary data.</text>
</comment>
<organism evidence="1 2">
    <name type="scientific">Brachionus plicatilis</name>
    <name type="common">Marine rotifer</name>
    <name type="synonym">Brachionus muelleri</name>
    <dbReference type="NCBI Taxonomy" id="10195"/>
    <lineage>
        <taxon>Eukaryota</taxon>
        <taxon>Metazoa</taxon>
        <taxon>Spiralia</taxon>
        <taxon>Gnathifera</taxon>
        <taxon>Rotifera</taxon>
        <taxon>Eurotatoria</taxon>
        <taxon>Monogononta</taxon>
        <taxon>Pseudotrocha</taxon>
        <taxon>Ploima</taxon>
        <taxon>Brachionidae</taxon>
        <taxon>Brachionus</taxon>
    </lineage>
</organism>
<name>A0A3M7SX73_BRAPC</name>
<evidence type="ECO:0000313" key="1">
    <source>
        <dbReference type="EMBL" id="RNA40188.1"/>
    </source>
</evidence>